<feature type="compositionally biased region" description="Low complexity" evidence="1">
    <location>
        <begin position="276"/>
        <end position="292"/>
    </location>
</feature>
<feature type="region of interest" description="Disordered" evidence="1">
    <location>
        <begin position="32"/>
        <end position="52"/>
    </location>
</feature>
<evidence type="ECO:0000313" key="3">
    <source>
        <dbReference type="Proteomes" id="UP000751190"/>
    </source>
</evidence>
<dbReference type="InterPro" id="IPR003903">
    <property type="entry name" value="UIM_dom"/>
</dbReference>
<name>A0A8J6C423_DIALT</name>
<proteinExistence type="predicted"/>
<organism evidence="2 3">
    <name type="scientific">Diacronema lutheri</name>
    <name type="common">Unicellular marine alga</name>
    <name type="synonym">Monochrysis lutheri</name>
    <dbReference type="NCBI Taxonomy" id="2081491"/>
    <lineage>
        <taxon>Eukaryota</taxon>
        <taxon>Haptista</taxon>
        <taxon>Haptophyta</taxon>
        <taxon>Pavlovophyceae</taxon>
        <taxon>Pavlovales</taxon>
        <taxon>Pavlovaceae</taxon>
        <taxon>Diacronema</taxon>
    </lineage>
</organism>
<comment type="caution">
    <text evidence="2">The sequence shown here is derived from an EMBL/GenBank/DDBJ whole genome shotgun (WGS) entry which is preliminary data.</text>
</comment>
<dbReference type="AlphaFoldDB" id="A0A8J6C423"/>
<accession>A0A8J6C423</accession>
<feature type="region of interest" description="Disordered" evidence="1">
    <location>
        <begin position="332"/>
        <end position="368"/>
    </location>
</feature>
<dbReference type="Proteomes" id="UP000751190">
    <property type="component" value="Unassembled WGS sequence"/>
</dbReference>
<gene>
    <name evidence="2" type="ORF">KFE25_009837</name>
</gene>
<reference evidence="2" key="1">
    <citation type="submission" date="2021-05" db="EMBL/GenBank/DDBJ databases">
        <title>The genome of the haptophyte Pavlova lutheri (Diacronema luteri, Pavlovales) - a model for lipid biosynthesis in eukaryotic algae.</title>
        <authorList>
            <person name="Hulatt C.J."/>
            <person name="Posewitz M.C."/>
        </authorList>
    </citation>
    <scope>NUCLEOTIDE SEQUENCE</scope>
    <source>
        <strain evidence="2">NIVA-4/92</strain>
    </source>
</reference>
<dbReference type="EMBL" id="JAGTXO010000095">
    <property type="protein sequence ID" value="KAG8456950.1"/>
    <property type="molecule type" value="Genomic_DNA"/>
</dbReference>
<evidence type="ECO:0000256" key="1">
    <source>
        <dbReference type="SAM" id="MobiDB-lite"/>
    </source>
</evidence>
<evidence type="ECO:0000313" key="2">
    <source>
        <dbReference type="EMBL" id="KAG8456950.1"/>
    </source>
</evidence>
<keyword evidence="3" id="KW-1185">Reference proteome</keyword>
<dbReference type="PROSITE" id="PS50330">
    <property type="entry name" value="UIM"/>
    <property type="match status" value="1"/>
</dbReference>
<feature type="region of interest" description="Disordered" evidence="1">
    <location>
        <begin position="436"/>
        <end position="457"/>
    </location>
</feature>
<protein>
    <submittedName>
        <fullName evidence="2">Uncharacterized protein</fullName>
    </submittedName>
</protein>
<feature type="compositionally biased region" description="Low complexity" evidence="1">
    <location>
        <begin position="32"/>
        <end position="49"/>
    </location>
</feature>
<sequence length="457" mass="45204">MAPRMTSCAGKKGPLLTADCFAASSSSSSSSAAAAAAIRTAPPASSPSPWRLSEDEQLALALVESMSEQRTAREAEELDIAMAISAADAIDVPTQRHRADDGSVAARPPPGAVRATSALVVELINRRTAAEVDAMRAEAQSARLARDASDAAAHRRAERERAAAVEALASLQLRAAPSPALGHPRALGTCAGAGASAGAKAGSAPRALGLSAPVDPSRALPTARGAGMAGAAGELPPVAAALLSHARTWMDVAAEHYTGEHGEQNVGKALPTPLDAATAARSAAPAATKTAAAPPPPPQSAAAPPSTPVTPGFHARQLSAALATAHALEQLAQTEPRPQPRDEPPTGDATRADGGALGDANARRAPHAAEPLDEPVRAAAAADAAAQAALAAARAASAAAEASAAMAAAELANAQRAARDATAAAAVAAAAAATAAAAEQAEAAQRAEEPADDWVVL</sequence>
<feature type="region of interest" description="Disordered" evidence="1">
    <location>
        <begin position="276"/>
        <end position="312"/>
    </location>
</feature>